<sequence length="367" mass="41424">MGQKIEQDLQRFRKLVRGKVKSNLSKYISRGEMIGKKGKDFVSIPIPSINLPQFRYGQKNSGGVGVGPGQPGQPLTQPQDGEGEPQAGDSPGGHILEVDLTMEELAEILGEELALPRIEPRGKENVVTEKDKYTSIRSVGPESLRHFKRTFKRALQRQISAGSYNPLVPTVIPQREDKRYRAWKEVPKPDAVACVIYMMDVSGSMTDEQKEIVRIESFWIDTWIKKHYQGVETVYIIHDAVAQEVDEHTFYHTRESGGTKISSAYELCNKIIDARFPPSQWNVYAFHFSDGDNWGDDVPKCKELLGKTMLAKLNLFGYGQVESPYGSGEFFDHVHELVDDHENVVTSRIPDRDAILGSIKEFLKTGR</sequence>
<protein>
    <recommendedName>
        <fullName evidence="4">DUF444 domain-containing protein</fullName>
    </recommendedName>
</protein>
<dbReference type="PANTHER" id="PTHR30510">
    <property type="entry name" value="UPF0229 PROTEIN YEAH"/>
    <property type="match status" value="1"/>
</dbReference>
<dbReference type="Proteomes" id="UP000245802">
    <property type="component" value="Chromosome"/>
</dbReference>
<gene>
    <name evidence="2" type="ORF">C1280_06515</name>
</gene>
<name>A0A2Z3GZI0_9BACT</name>
<evidence type="ECO:0008006" key="4">
    <source>
        <dbReference type="Google" id="ProtNLM"/>
    </source>
</evidence>
<dbReference type="InterPro" id="IPR006698">
    <property type="entry name" value="UPF0229"/>
</dbReference>
<proteinExistence type="predicted"/>
<organism evidence="2 3">
    <name type="scientific">Gemmata obscuriglobus</name>
    <dbReference type="NCBI Taxonomy" id="114"/>
    <lineage>
        <taxon>Bacteria</taxon>
        <taxon>Pseudomonadati</taxon>
        <taxon>Planctomycetota</taxon>
        <taxon>Planctomycetia</taxon>
        <taxon>Gemmatales</taxon>
        <taxon>Gemmataceae</taxon>
        <taxon>Gemmata</taxon>
    </lineage>
</organism>
<dbReference type="Pfam" id="PF04285">
    <property type="entry name" value="DUF444"/>
    <property type="match status" value="2"/>
</dbReference>
<evidence type="ECO:0000313" key="3">
    <source>
        <dbReference type="Proteomes" id="UP000245802"/>
    </source>
</evidence>
<dbReference type="PANTHER" id="PTHR30510:SF2">
    <property type="entry name" value="UPF0229 PROTEIN YEAH"/>
    <property type="match status" value="1"/>
</dbReference>
<dbReference type="AlphaFoldDB" id="A0A2Z3GZI0"/>
<accession>A0A2Z3GZI0</accession>
<keyword evidence="3" id="KW-1185">Reference proteome</keyword>
<reference evidence="2 3" key="1">
    <citation type="submission" date="2018-01" db="EMBL/GenBank/DDBJ databases">
        <title>G. obscuriglobus.</title>
        <authorList>
            <person name="Franke J."/>
            <person name="Blomberg W."/>
            <person name="Selmecki A."/>
        </authorList>
    </citation>
    <scope>NUCLEOTIDE SEQUENCE [LARGE SCALE GENOMIC DNA]</scope>
    <source>
        <strain evidence="2 3">DSM 5831</strain>
    </source>
</reference>
<dbReference type="RefSeq" id="WP_010034815.1">
    <property type="nucleotide sequence ID" value="NZ_CP025958.1"/>
</dbReference>
<feature type="region of interest" description="Disordered" evidence="1">
    <location>
        <begin position="57"/>
        <end position="94"/>
    </location>
</feature>
<dbReference type="NCBIfam" id="NF003711">
    <property type="entry name" value="PRK05325.2-3"/>
    <property type="match status" value="1"/>
</dbReference>
<feature type="compositionally biased region" description="Gly residues" evidence="1">
    <location>
        <begin position="60"/>
        <end position="70"/>
    </location>
</feature>
<dbReference type="KEGG" id="gog:C1280_06515"/>
<dbReference type="OrthoDB" id="9788289at2"/>
<dbReference type="EMBL" id="CP025958">
    <property type="protein sequence ID" value="AWM36706.1"/>
    <property type="molecule type" value="Genomic_DNA"/>
</dbReference>
<evidence type="ECO:0000256" key="1">
    <source>
        <dbReference type="SAM" id="MobiDB-lite"/>
    </source>
</evidence>
<evidence type="ECO:0000313" key="2">
    <source>
        <dbReference type="EMBL" id="AWM36706.1"/>
    </source>
</evidence>